<dbReference type="SUPFAM" id="SSF48452">
    <property type="entry name" value="TPR-like"/>
    <property type="match status" value="2"/>
</dbReference>
<reference evidence="5 6" key="1">
    <citation type="submission" date="2019-06" db="EMBL/GenBank/DDBJ databases">
        <title>Sequencing the genomes of 1000 actinobacteria strains.</title>
        <authorList>
            <person name="Klenk H.-P."/>
        </authorList>
    </citation>
    <scope>NUCLEOTIDE SEQUENCE [LARGE SCALE GENOMIC DNA]</scope>
    <source>
        <strain evidence="5 6">DSM 18607</strain>
    </source>
</reference>
<feature type="DNA-binding region" description="OmpR/PhoB-type" evidence="3">
    <location>
        <begin position="1"/>
        <end position="95"/>
    </location>
</feature>
<evidence type="ECO:0000313" key="6">
    <source>
        <dbReference type="Proteomes" id="UP000317893"/>
    </source>
</evidence>
<dbReference type="Pfam" id="PF03704">
    <property type="entry name" value="BTAD"/>
    <property type="match status" value="1"/>
</dbReference>
<dbReference type="PANTHER" id="PTHR47691">
    <property type="entry name" value="REGULATOR-RELATED"/>
    <property type="match status" value="1"/>
</dbReference>
<dbReference type="InterPro" id="IPR016032">
    <property type="entry name" value="Sig_transdc_resp-reg_C-effctor"/>
</dbReference>
<protein>
    <submittedName>
        <fullName evidence="5">Putative ATPase</fullName>
    </submittedName>
</protein>
<evidence type="ECO:0000256" key="1">
    <source>
        <dbReference type="ARBA" id="ARBA00005820"/>
    </source>
</evidence>
<evidence type="ECO:0000259" key="4">
    <source>
        <dbReference type="PROSITE" id="PS51755"/>
    </source>
</evidence>
<evidence type="ECO:0000256" key="2">
    <source>
        <dbReference type="ARBA" id="ARBA00023125"/>
    </source>
</evidence>
<dbReference type="EMBL" id="VFMN01000001">
    <property type="protein sequence ID" value="TQJ08433.1"/>
    <property type="molecule type" value="Genomic_DNA"/>
</dbReference>
<evidence type="ECO:0000313" key="5">
    <source>
        <dbReference type="EMBL" id="TQJ08433.1"/>
    </source>
</evidence>
<keyword evidence="6" id="KW-1185">Reference proteome</keyword>
<dbReference type="RefSeq" id="WP_141847949.1">
    <property type="nucleotide sequence ID" value="NZ_BAAAPR010000004.1"/>
</dbReference>
<dbReference type="Pfam" id="PF13424">
    <property type="entry name" value="TPR_12"/>
    <property type="match status" value="1"/>
</dbReference>
<organism evidence="5 6">
    <name type="scientific">Lapillicoccus jejuensis</name>
    <dbReference type="NCBI Taxonomy" id="402171"/>
    <lineage>
        <taxon>Bacteria</taxon>
        <taxon>Bacillati</taxon>
        <taxon>Actinomycetota</taxon>
        <taxon>Actinomycetes</taxon>
        <taxon>Micrococcales</taxon>
        <taxon>Intrasporangiaceae</taxon>
        <taxon>Lapillicoccus</taxon>
    </lineage>
</organism>
<dbReference type="Pfam" id="PF00486">
    <property type="entry name" value="Trans_reg_C"/>
    <property type="match status" value="1"/>
</dbReference>
<keyword evidence="2 3" id="KW-0238">DNA-binding</keyword>
<dbReference type="InterPro" id="IPR005158">
    <property type="entry name" value="BTAD"/>
</dbReference>
<evidence type="ECO:0000256" key="3">
    <source>
        <dbReference type="PROSITE-ProRule" id="PRU01091"/>
    </source>
</evidence>
<dbReference type="CDD" id="cd15831">
    <property type="entry name" value="BTAD"/>
    <property type="match status" value="1"/>
</dbReference>
<gene>
    <name evidence="5" type="ORF">FB458_1521</name>
</gene>
<dbReference type="SMART" id="SM00862">
    <property type="entry name" value="Trans_reg_C"/>
    <property type="match status" value="1"/>
</dbReference>
<dbReference type="SUPFAM" id="SSF46894">
    <property type="entry name" value="C-terminal effector domain of the bipartite response regulators"/>
    <property type="match status" value="1"/>
</dbReference>
<dbReference type="PANTHER" id="PTHR47691:SF3">
    <property type="entry name" value="HTH-TYPE TRANSCRIPTIONAL REGULATOR RV0890C-RELATED"/>
    <property type="match status" value="1"/>
</dbReference>
<dbReference type="Gene3D" id="1.10.10.10">
    <property type="entry name" value="Winged helix-like DNA-binding domain superfamily/Winged helix DNA-binding domain"/>
    <property type="match status" value="1"/>
</dbReference>
<dbReference type="GO" id="GO:0006355">
    <property type="term" value="P:regulation of DNA-templated transcription"/>
    <property type="evidence" value="ECO:0007669"/>
    <property type="project" value="InterPro"/>
</dbReference>
<dbReference type="PRINTS" id="PR00364">
    <property type="entry name" value="DISEASERSIST"/>
</dbReference>
<dbReference type="Gene3D" id="1.25.40.10">
    <property type="entry name" value="Tetratricopeptide repeat domain"/>
    <property type="match status" value="3"/>
</dbReference>
<dbReference type="InterPro" id="IPR036388">
    <property type="entry name" value="WH-like_DNA-bd_sf"/>
</dbReference>
<dbReference type="InterPro" id="IPR027417">
    <property type="entry name" value="P-loop_NTPase"/>
</dbReference>
<dbReference type="GO" id="GO:0003677">
    <property type="term" value="F:DNA binding"/>
    <property type="evidence" value="ECO:0007669"/>
    <property type="project" value="UniProtKB-UniRule"/>
</dbReference>
<comment type="similarity">
    <text evidence="1">Belongs to the AfsR/DnrI/RedD regulatory family.</text>
</comment>
<dbReference type="Gene3D" id="3.40.50.300">
    <property type="entry name" value="P-loop containing nucleotide triphosphate hydrolases"/>
    <property type="match status" value="1"/>
</dbReference>
<dbReference type="InterPro" id="IPR011990">
    <property type="entry name" value="TPR-like_helical_dom_sf"/>
</dbReference>
<dbReference type="SUPFAM" id="SSF52540">
    <property type="entry name" value="P-loop containing nucleoside triphosphate hydrolases"/>
    <property type="match status" value="1"/>
</dbReference>
<dbReference type="InterPro" id="IPR001867">
    <property type="entry name" value="OmpR/PhoB-type_DNA-bd"/>
</dbReference>
<feature type="domain" description="OmpR/PhoB-type" evidence="4">
    <location>
        <begin position="1"/>
        <end position="95"/>
    </location>
</feature>
<sequence>MDIEVRVLGALEVLVDGVPVRLGGRKQRSVLAVLALSPGHAVAVPRLVDGVWGEAAGDRAGATLQVYVSTLRRLLADAGAPGLLTARAPGYVLDLPPGARDLDRLDAHVAAARAATAADDHDRAARHLRDALALWRGPTLGDLAGEPFAGPEVVRYDELRAALLEDRAEADLAAGRHAELVAELEAATRADPLRERLWGALMLALYRSGRQADALRTFARARSVLADEVGLDPGPALRDLERRILGQDPGLEAPGARRPPVSLPTPATELVGREEEAGEVGRLLEDGARLVTLTGPGGVGKTRLALEVAHRLAAATSHTTAGDAVRQVRFVGLDTVADGDQLLAAVAADLGLGLSGDDPVPSVAAATEGRPTLLVLDNCEQVTGAGAAVGRLLAAATGVAVLATSRAPLRVRGEQERPVEPLALPHAGAGTDAVAAAPAVALFAARARTARPDFRLDASTAGPVTEICTALDGLPLALELAAARLRVLDLTSLAARLDRALSVLTGGAGDLPARHRTLRATLDWSHDLLTPAQQRTLARLGVFRGTFTLASAEEVCGPDVVDDVAALVEGHLVRSRPSDSGLRFVLPGTVRAYAAERLDASPDADRVHAAQATRVERLVQRLVADADGPEAHRCVAELTEELPDIRGVLDRASEHDPRRAARVAAALRFYWLVSGRLTEAREWLDRVVPRLRPGDPEQASTALARGALAYFQDDRDTAERELVRAVEAARAASDPGVEGAATAYRGALLVGQERLDEADALAAEALAIGDRHGLYEPRVLALSLAAVVAASRGDLDAERSLYERRLELVRARGDARRIAETLGNLAEVALADGDVERAGLLAREALDIARQVARLVTRDVLLTLGRVALLTGDPTTARERLREALDLSVDLGQGFETAQCVVALAGVAAAEGDDVRAARLYGAARRMRDAAGVSAVELEPDLEAHRTQVRDRLGGPTYDALASAGAALDAASLLALATAEAQPIR</sequence>
<accession>A0A542DZA8</accession>
<comment type="caution">
    <text evidence="5">The sequence shown here is derived from an EMBL/GenBank/DDBJ whole genome shotgun (WGS) entry which is preliminary data.</text>
</comment>
<proteinExistence type="inferred from homology"/>
<dbReference type="AlphaFoldDB" id="A0A542DZA8"/>
<dbReference type="PROSITE" id="PS51755">
    <property type="entry name" value="OMPR_PHOB"/>
    <property type="match status" value="1"/>
</dbReference>
<dbReference type="GO" id="GO:0000160">
    <property type="term" value="P:phosphorelay signal transduction system"/>
    <property type="evidence" value="ECO:0007669"/>
    <property type="project" value="InterPro"/>
</dbReference>
<dbReference type="OrthoDB" id="3691954at2"/>
<name>A0A542DZA8_9MICO</name>
<dbReference type="Proteomes" id="UP000317893">
    <property type="component" value="Unassembled WGS sequence"/>
</dbReference>
<dbReference type="SMART" id="SM01043">
    <property type="entry name" value="BTAD"/>
    <property type="match status" value="1"/>
</dbReference>